<dbReference type="EMBL" id="DXEL01000014">
    <property type="protein sequence ID" value="HIX73706.1"/>
    <property type="molecule type" value="Genomic_DNA"/>
</dbReference>
<reference evidence="1" key="2">
    <citation type="submission" date="2021-04" db="EMBL/GenBank/DDBJ databases">
        <authorList>
            <person name="Gilroy R."/>
        </authorList>
    </citation>
    <scope>NUCLEOTIDE SEQUENCE</scope>
    <source>
        <strain evidence="1">ChiGjej6B6-14162</strain>
    </source>
</reference>
<gene>
    <name evidence="1" type="ORF">H9977_01425</name>
</gene>
<dbReference type="InterPro" id="IPR042278">
    <property type="entry name" value="Mfa-like_1_N"/>
</dbReference>
<evidence type="ECO:0000313" key="2">
    <source>
        <dbReference type="Proteomes" id="UP000886740"/>
    </source>
</evidence>
<dbReference type="Proteomes" id="UP000886740">
    <property type="component" value="Unassembled WGS sequence"/>
</dbReference>
<proteinExistence type="predicted"/>
<dbReference type="InterPro" id="IPR025049">
    <property type="entry name" value="Mfa-like_1"/>
</dbReference>
<reference evidence="1" key="1">
    <citation type="journal article" date="2021" name="PeerJ">
        <title>Extensive microbial diversity within the chicken gut microbiome revealed by metagenomics and culture.</title>
        <authorList>
            <person name="Gilroy R."/>
            <person name="Ravi A."/>
            <person name="Getino M."/>
            <person name="Pursley I."/>
            <person name="Horton D.L."/>
            <person name="Alikhan N.F."/>
            <person name="Baker D."/>
            <person name="Gharbi K."/>
            <person name="Hall N."/>
            <person name="Watson M."/>
            <person name="Adriaenssens E.M."/>
            <person name="Foster-Nyarko E."/>
            <person name="Jarju S."/>
            <person name="Secka A."/>
            <person name="Antonio M."/>
            <person name="Oren A."/>
            <person name="Chaudhuri R.R."/>
            <person name="La Ragione R."/>
            <person name="Hildebrand F."/>
            <person name="Pallen M.J."/>
        </authorList>
    </citation>
    <scope>NUCLEOTIDE SEQUENCE</scope>
    <source>
        <strain evidence="1">ChiGjej6B6-14162</strain>
    </source>
</reference>
<protein>
    <submittedName>
        <fullName evidence="1">Fimbrillin family protein</fullName>
    </submittedName>
</protein>
<sequence>MRQTIMLMAACAALLASCTNEEMNEGLGIDTPIQVTASVEGALTTRTDNSTESLSTFGLSIKDGTGYTGNYAGENILAEKDNGTWTLGKTVLYQGSGQSYYAYAPYKEGHTGESLTFTVDADQATNDLQGSDLLHASGKVESAKLDITLAHKLSKLTVTVTKKGETNPIEVGDVTLRGTVPTATLDLTSDDVVAASGTATEIKMWHNTTGGTYECILVPQAAKAFGVSFTYGGDTYLWESSSYTFEGGNAYTLALTFDGKVSVGEVTVSEWGKPEDDLGGGTATETDYTYDEASNTYTVYTAEGLQEWRTALESDHAINCTLAADIDMRNTEWEIITYSGTFDGNGHTITGLTNCFTYMNAGTIKNLTLVEPKISVSTRRAGTVASENWATIENCHVVGGSIEGTDLPSGGIAGLNGNKATIRACSSSAAVTIQGDGDGAGGIVGINSSRIIACYATGSVTGNNAYIGAIVGRLGGELTACYWSGNEEKGVGGGLDTTTKVEGDVTWTAAMTAMNTALSGTGYQWELNPDDKTGKRPLIITNE</sequence>
<accession>A0A9D2BEX6</accession>
<dbReference type="PROSITE" id="PS51257">
    <property type="entry name" value="PROKAR_LIPOPROTEIN"/>
    <property type="match status" value="1"/>
</dbReference>
<dbReference type="Gene3D" id="2.160.20.110">
    <property type="match status" value="1"/>
</dbReference>
<dbReference type="AlphaFoldDB" id="A0A9D2BEX6"/>
<comment type="caution">
    <text evidence="1">The sequence shown here is derived from an EMBL/GenBank/DDBJ whole genome shotgun (WGS) entry which is preliminary data.</text>
</comment>
<dbReference type="CDD" id="cd13121">
    <property type="entry name" value="BF2867_like_C"/>
    <property type="match status" value="1"/>
</dbReference>
<dbReference type="Gene3D" id="2.60.40.2630">
    <property type="match status" value="1"/>
</dbReference>
<name>A0A9D2BEX6_9BACT</name>
<organism evidence="1 2">
    <name type="scientific">Candidatus Parabacteroides intestinipullorum</name>
    <dbReference type="NCBI Taxonomy" id="2838723"/>
    <lineage>
        <taxon>Bacteria</taxon>
        <taxon>Pseudomonadati</taxon>
        <taxon>Bacteroidota</taxon>
        <taxon>Bacteroidia</taxon>
        <taxon>Bacteroidales</taxon>
        <taxon>Tannerellaceae</taxon>
        <taxon>Parabacteroides</taxon>
    </lineage>
</organism>
<evidence type="ECO:0000313" key="1">
    <source>
        <dbReference type="EMBL" id="HIX73706.1"/>
    </source>
</evidence>
<dbReference type="CDD" id="cd13120">
    <property type="entry name" value="BF2867_like_N"/>
    <property type="match status" value="1"/>
</dbReference>
<dbReference type="Pfam" id="PF13149">
    <property type="entry name" value="Mfa_like_1"/>
    <property type="match status" value="1"/>
</dbReference>
<dbReference type="Gene3D" id="2.60.40.2620">
    <property type="entry name" value="Fimbrillin-like"/>
    <property type="match status" value="1"/>
</dbReference>